<dbReference type="PANTHER" id="PTHR36510">
    <property type="entry name" value="GLUTAMATE--CYSTEINE LIGASE 2-RELATED"/>
    <property type="match status" value="1"/>
</dbReference>
<dbReference type="Pfam" id="PF04107">
    <property type="entry name" value="GCS2"/>
    <property type="match status" value="1"/>
</dbReference>
<comment type="function">
    <text evidence="5">ATP-dependent carboxylate-amine ligase which exhibits weak glutamate--cysteine ligase activity.</text>
</comment>
<reference evidence="7 8" key="1">
    <citation type="submission" date="2019-09" db="EMBL/GenBank/DDBJ databases">
        <authorList>
            <person name="Leyn A S."/>
        </authorList>
    </citation>
    <scope>NUCLEOTIDE SEQUENCE [LARGE SCALE GENOMIC DNA]</scope>
    <source>
        <strain evidence="7">AA231_1</strain>
    </source>
</reference>
<dbReference type="InterPro" id="IPR050141">
    <property type="entry name" value="GCL_type2/YbdK_subfam"/>
</dbReference>
<dbReference type="EMBL" id="CABVGP010000002">
    <property type="protein sequence ID" value="VVJ22107.1"/>
    <property type="molecule type" value="Genomic_DNA"/>
</dbReference>
<proteinExistence type="inferred from homology"/>
<accession>A0A6I8M2B4</accession>
<dbReference type="AlphaFoldDB" id="A0A6I8M2B4"/>
<dbReference type="NCBIfam" id="NF010041">
    <property type="entry name" value="PRK13517.1-1"/>
    <property type="match status" value="1"/>
</dbReference>
<dbReference type="EC" id="6.3.2.2" evidence="5"/>
<dbReference type="InterPro" id="IPR014746">
    <property type="entry name" value="Gln_synth/guanido_kin_cat_dom"/>
</dbReference>
<organism evidence="7 8">
    <name type="scientific">Amycolatopsis camponoti</name>
    <dbReference type="NCBI Taxonomy" id="2606593"/>
    <lineage>
        <taxon>Bacteria</taxon>
        <taxon>Bacillati</taxon>
        <taxon>Actinomycetota</taxon>
        <taxon>Actinomycetes</taxon>
        <taxon>Pseudonocardiales</taxon>
        <taxon>Pseudonocardiaceae</taxon>
        <taxon>Amycolatopsis</taxon>
    </lineage>
</organism>
<dbReference type="InterPro" id="IPR011793">
    <property type="entry name" value="YbdK"/>
</dbReference>
<dbReference type="GO" id="GO:0004357">
    <property type="term" value="F:glutamate-cysteine ligase activity"/>
    <property type="evidence" value="ECO:0007669"/>
    <property type="project" value="UniProtKB-EC"/>
</dbReference>
<gene>
    <name evidence="7" type="ORF">AA23TX_07118</name>
</gene>
<evidence type="ECO:0000256" key="6">
    <source>
        <dbReference type="SAM" id="MobiDB-lite"/>
    </source>
</evidence>
<keyword evidence="1 5" id="KW-0436">Ligase</keyword>
<evidence type="ECO:0000256" key="4">
    <source>
        <dbReference type="ARBA" id="ARBA00048819"/>
    </source>
</evidence>
<evidence type="ECO:0000256" key="1">
    <source>
        <dbReference type="ARBA" id="ARBA00022598"/>
    </source>
</evidence>
<dbReference type="PANTHER" id="PTHR36510:SF1">
    <property type="entry name" value="GLUTAMATE--CYSTEINE LIGASE 2-RELATED"/>
    <property type="match status" value="1"/>
</dbReference>
<dbReference type="SUPFAM" id="SSF55931">
    <property type="entry name" value="Glutamine synthetase/guanido kinase"/>
    <property type="match status" value="1"/>
</dbReference>
<dbReference type="HAMAP" id="MF_01609">
    <property type="entry name" value="Glu_cys_ligase_2"/>
    <property type="match status" value="1"/>
</dbReference>
<dbReference type="RefSeq" id="WP_155546912.1">
    <property type="nucleotide sequence ID" value="NZ_CABVGP010000002.1"/>
</dbReference>
<dbReference type="Gene3D" id="3.30.590.20">
    <property type="match status" value="1"/>
</dbReference>
<dbReference type="NCBIfam" id="TIGR02050">
    <property type="entry name" value="gshA_cyan_rel"/>
    <property type="match status" value="1"/>
</dbReference>
<evidence type="ECO:0000313" key="8">
    <source>
        <dbReference type="Proteomes" id="UP000399805"/>
    </source>
</evidence>
<evidence type="ECO:0000256" key="3">
    <source>
        <dbReference type="ARBA" id="ARBA00022840"/>
    </source>
</evidence>
<protein>
    <recommendedName>
        <fullName evidence="5">Putative glutamate--cysteine ligase 2</fullName>
        <ecNumber evidence="5">6.3.2.2</ecNumber>
    </recommendedName>
    <alternativeName>
        <fullName evidence="5">Gamma-glutamylcysteine synthetase 2</fullName>
        <shortName evidence="5">GCS 2</shortName>
        <shortName evidence="5">Gamma-GCS 2</shortName>
    </alternativeName>
</protein>
<feature type="region of interest" description="Disordered" evidence="6">
    <location>
        <begin position="363"/>
        <end position="384"/>
    </location>
</feature>
<dbReference type="GO" id="GO:0005524">
    <property type="term" value="F:ATP binding"/>
    <property type="evidence" value="ECO:0007669"/>
    <property type="project" value="UniProtKB-KW"/>
</dbReference>
<keyword evidence="3 5" id="KW-0067">ATP-binding</keyword>
<evidence type="ECO:0000256" key="5">
    <source>
        <dbReference type="HAMAP-Rule" id="MF_01609"/>
    </source>
</evidence>
<comment type="catalytic activity">
    <reaction evidence="4 5">
        <text>L-cysteine + L-glutamate + ATP = gamma-L-glutamyl-L-cysteine + ADP + phosphate + H(+)</text>
        <dbReference type="Rhea" id="RHEA:13285"/>
        <dbReference type="ChEBI" id="CHEBI:15378"/>
        <dbReference type="ChEBI" id="CHEBI:29985"/>
        <dbReference type="ChEBI" id="CHEBI:30616"/>
        <dbReference type="ChEBI" id="CHEBI:35235"/>
        <dbReference type="ChEBI" id="CHEBI:43474"/>
        <dbReference type="ChEBI" id="CHEBI:58173"/>
        <dbReference type="ChEBI" id="CHEBI:456216"/>
        <dbReference type="EC" id="6.3.2.2"/>
    </reaction>
</comment>
<evidence type="ECO:0000313" key="7">
    <source>
        <dbReference type="EMBL" id="VVJ22107.1"/>
    </source>
</evidence>
<dbReference type="GO" id="GO:0042398">
    <property type="term" value="P:modified amino acid biosynthetic process"/>
    <property type="evidence" value="ECO:0007669"/>
    <property type="project" value="InterPro"/>
</dbReference>
<keyword evidence="8" id="KW-1185">Reference proteome</keyword>
<sequence>MTAGSTVGIETVGVEEEFLIVDAATRRPASRATAILARLPDDGTFVPELYQSQVEAVTGVHTDLRDVGRALRVQRAVLAGAAQEEDALVVPLGTPPLAGDRPRLTGSPRHHAIGDTYRGVLAGYETCGCHVHVGVPDRAHAVAVVDHLRPRLPTLLALSGNSAVHHGQHTGHQSWRVIQQAPLPGGGIPPRFGDLGAYERCLGRLVDSGVLVDDRMTFWAARPSAAHPTVEVRIADVARTVDEALLQVALTRALVRTALADLGRGVEAPDVDGQLAAAALWTAARHGIHGPGVDPLTGRRVPATALLHELVNHVRPALAAAGDEAVTQALLRRVVAGETGAERQVRVARDGPGAIVDDAALARLSPGEGGSREAVAHSPAPPRS</sequence>
<keyword evidence="2 5" id="KW-0547">Nucleotide-binding</keyword>
<evidence type="ECO:0000256" key="2">
    <source>
        <dbReference type="ARBA" id="ARBA00022741"/>
    </source>
</evidence>
<comment type="similarity">
    <text evidence="5">Belongs to the glutamate--cysteine ligase type 2 family. YbdK subfamily.</text>
</comment>
<dbReference type="InterPro" id="IPR006336">
    <property type="entry name" value="GCS2"/>
</dbReference>
<name>A0A6I8M2B4_9PSEU</name>
<dbReference type="Proteomes" id="UP000399805">
    <property type="component" value="Unassembled WGS sequence"/>
</dbReference>